<feature type="binding site" evidence="13">
    <location>
        <position position="76"/>
    </location>
    <ligand>
        <name>Zn(2+)</name>
        <dbReference type="ChEBI" id="CHEBI:29105"/>
    </ligand>
</feature>
<evidence type="ECO:0000256" key="4">
    <source>
        <dbReference type="ARBA" id="ARBA00022603"/>
    </source>
</evidence>
<dbReference type="AlphaFoldDB" id="A0A7X1PR37"/>
<dbReference type="Gene3D" id="1.10.10.10">
    <property type="entry name" value="Winged helix-like DNA-binding domain superfamily/Winged helix DNA-binding domain"/>
    <property type="match status" value="1"/>
</dbReference>
<dbReference type="Gene3D" id="1.10.10.60">
    <property type="entry name" value="Homeodomain-like"/>
    <property type="match status" value="1"/>
</dbReference>
<dbReference type="InterPro" id="IPR036388">
    <property type="entry name" value="WH-like_DNA-bd_sf"/>
</dbReference>
<keyword evidence="7" id="KW-0805">Transcription regulation</keyword>
<dbReference type="Pfam" id="PF12833">
    <property type="entry name" value="HTH_18"/>
    <property type="match status" value="1"/>
</dbReference>
<dbReference type="InterPro" id="IPR036631">
    <property type="entry name" value="MGMT_N_sf"/>
</dbReference>
<proteinExistence type="inferred from homology"/>
<keyword evidence="5 16" id="KW-0808">Transferase</keyword>
<evidence type="ECO:0000256" key="5">
    <source>
        <dbReference type="ARBA" id="ARBA00022679"/>
    </source>
</evidence>
<dbReference type="InterPro" id="IPR018060">
    <property type="entry name" value="HTH_AraC"/>
</dbReference>
<evidence type="ECO:0000259" key="15">
    <source>
        <dbReference type="PROSITE" id="PS01124"/>
    </source>
</evidence>
<gene>
    <name evidence="16" type="ORF">GDH07_23170</name>
</gene>
<dbReference type="Gene3D" id="3.40.10.10">
    <property type="entry name" value="DNA Methylphosphotriester Repair Domain"/>
    <property type="match status" value="1"/>
</dbReference>
<dbReference type="FunFam" id="1.10.10.10:FF:000214">
    <property type="entry name" value="Methylated-DNA--protein-cysteine methyltransferase"/>
    <property type="match status" value="1"/>
</dbReference>
<evidence type="ECO:0000256" key="7">
    <source>
        <dbReference type="ARBA" id="ARBA00023015"/>
    </source>
</evidence>
<sequence>MDHAPLLFRLPDDDTLYQALLDRDPAYEGFAYVGVKSTGVFCRLTCAARKPKRHNTVFFGSIKGCVEAGFRPCLRCRPLAEAGVQEPWVKVLLEQLHADAERRWYEDDLVRLGLDPSTVRRAFKRYFGVTFLEMVRLRRMGRGMQQLASGEPVIEAQISAGFDSDSGFRKAFGRLVGQPPSNLRGRELLKVDWLQTPIGVMLAVADAQVLHLLEFFDRPALAGELRKLQDSSGSIIGFGRFAPIDQIEAELRRYFVGEPVSFQTPLAMQASAFTRTVWQALRAIPLGSTCSYAGLARDIGSPTAVRAVARANGANQIAIVIACHRVIGADGSLTGYGGGLWRKRWLLEHERRMHLAGREQPVQAQESFSGGRAAGRN</sequence>
<feature type="binding site" evidence="13">
    <location>
        <position position="42"/>
    </location>
    <ligand>
        <name>Zn(2+)</name>
        <dbReference type="ChEBI" id="CHEBI:29105"/>
    </ligand>
</feature>
<keyword evidence="13" id="KW-0862">Zinc</keyword>
<comment type="caution">
    <text evidence="16">The sequence shown here is derived from an EMBL/GenBank/DDBJ whole genome shotgun (WGS) entry which is preliminary data.</text>
</comment>
<dbReference type="InterPro" id="IPR004026">
    <property type="entry name" value="Ada_DNA_repair_Zn-bd"/>
</dbReference>
<evidence type="ECO:0000256" key="6">
    <source>
        <dbReference type="ARBA" id="ARBA00022763"/>
    </source>
</evidence>
<dbReference type="GO" id="GO:0006281">
    <property type="term" value="P:DNA repair"/>
    <property type="evidence" value="ECO:0007669"/>
    <property type="project" value="UniProtKB-KW"/>
</dbReference>
<keyword evidence="9" id="KW-0804">Transcription</keyword>
<dbReference type="InterPro" id="IPR035451">
    <property type="entry name" value="Ada-like_dom_sf"/>
</dbReference>
<dbReference type="InterPro" id="IPR016221">
    <property type="entry name" value="Bifunct_regulatory_prot_Ada"/>
</dbReference>
<keyword evidence="13" id="KW-0479">Metal-binding</keyword>
<dbReference type="Proteomes" id="UP000486534">
    <property type="component" value="Unassembled WGS sequence"/>
</dbReference>
<dbReference type="PANTHER" id="PTHR10815:SF5">
    <property type="entry name" value="METHYLATED-DNA--PROTEIN-CYSTEINE METHYLTRANSFERASE"/>
    <property type="match status" value="1"/>
</dbReference>
<dbReference type="NCBIfam" id="TIGR00589">
    <property type="entry name" value="ogt"/>
    <property type="match status" value="1"/>
</dbReference>
<dbReference type="EMBL" id="WHUV01000004">
    <property type="protein sequence ID" value="MQA56228.1"/>
    <property type="molecule type" value="Genomic_DNA"/>
</dbReference>
<dbReference type="Gene3D" id="3.30.160.70">
    <property type="entry name" value="Methylated DNA-protein cysteine methyltransferase domain"/>
    <property type="match status" value="1"/>
</dbReference>
<name>A0A7X1PR37_9PSED</name>
<keyword evidence="10" id="KW-0234">DNA repair</keyword>
<dbReference type="Pfam" id="PF02805">
    <property type="entry name" value="Ada_Zn_binding"/>
    <property type="match status" value="1"/>
</dbReference>
<evidence type="ECO:0000256" key="11">
    <source>
        <dbReference type="ARBA" id="ARBA00049348"/>
    </source>
</evidence>
<dbReference type="SUPFAM" id="SSF57884">
    <property type="entry name" value="Ada DNA repair protein, N-terminal domain (N-Ada 10)"/>
    <property type="match status" value="1"/>
</dbReference>
<accession>A0A7X1PR37</accession>
<feature type="domain" description="HTH araC/xylS-type" evidence="15">
    <location>
        <begin position="112"/>
        <end position="186"/>
    </location>
</feature>
<dbReference type="SUPFAM" id="SSF46767">
    <property type="entry name" value="Methylated DNA-protein cysteine methyltransferase, C-terminal domain"/>
    <property type="match status" value="1"/>
</dbReference>
<keyword evidence="4 16" id="KW-0489">Methyltransferase</keyword>
<comment type="similarity">
    <text evidence="2">Belongs to the MGMT family.</text>
</comment>
<feature type="binding site" evidence="13">
    <location>
        <position position="46"/>
    </location>
    <ligand>
        <name>Zn(2+)</name>
        <dbReference type="ChEBI" id="CHEBI:29105"/>
    </ligand>
</feature>
<keyword evidence="6" id="KW-0227">DNA damage</keyword>
<evidence type="ECO:0000256" key="3">
    <source>
        <dbReference type="ARBA" id="ARBA00011918"/>
    </source>
</evidence>
<dbReference type="PANTHER" id="PTHR10815">
    <property type="entry name" value="METHYLATED-DNA--PROTEIN-CYSTEINE METHYLTRANSFERASE"/>
    <property type="match status" value="1"/>
</dbReference>
<dbReference type="InterPro" id="IPR014048">
    <property type="entry name" value="MethylDNA_cys_MeTrfase_DNA-bd"/>
</dbReference>
<dbReference type="PROSITE" id="PS01124">
    <property type="entry name" value="HTH_ARAC_FAMILY_2"/>
    <property type="match status" value="1"/>
</dbReference>
<dbReference type="EC" id="2.1.1.63" evidence="3"/>
<protein>
    <recommendedName>
        <fullName evidence="3">methylated-DNA--[protein]-cysteine S-methyltransferase</fullName>
        <ecNumber evidence="3">2.1.1.63</ecNumber>
    </recommendedName>
</protein>
<dbReference type="GO" id="GO:0008270">
    <property type="term" value="F:zinc ion binding"/>
    <property type="evidence" value="ECO:0007669"/>
    <property type="project" value="InterPro"/>
</dbReference>
<comment type="cofactor">
    <cofactor evidence="13">
        <name>Zn(2+)</name>
        <dbReference type="ChEBI" id="CHEBI:29105"/>
    </cofactor>
    <text evidence="13">Binds 1 zinc ion per subunit.</text>
</comment>
<evidence type="ECO:0000256" key="9">
    <source>
        <dbReference type="ARBA" id="ARBA00023163"/>
    </source>
</evidence>
<dbReference type="GO" id="GO:0032259">
    <property type="term" value="P:methylation"/>
    <property type="evidence" value="ECO:0007669"/>
    <property type="project" value="UniProtKB-KW"/>
</dbReference>
<keyword evidence="8" id="KW-0010">Activator</keyword>
<comment type="catalytic activity">
    <reaction evidence="1">
        <text>a 4-O-methyl-thymidine in DNA + L-cysteinyl-[protein] = a thymidine in DNA + S-methyl-L-cysteinyl-[protein]</text>
        <dbReference type="Rhea" id="RHEA:53428"/>
        <dbReference type="Rhea" id="RHEA-COMP:10131"/>
        <dbReference type="Rhea" id="RHEA-COMP:10132"/>
        <dbReference type="Rhea" id="RHEA-COMP:13555"/>
        <dbReference type="Rhea" id="RHEA-COMP:13556"/>
        <dbReference type="ChEBI" id="CHEBI:29950"/>
        <dbReference type="ChEBI" id="CHEBI:82612"/>
        <dbReference type="ChEBI" id="CHEBI:137386"/>
        <dbReference type="ChEBI" id="CHEBI:137387"/>
        <dbReference type="EC" id="2.1.1.63"/>
    </reaction>
</comment>
<organism evidence="16 17">
    <name type="scientific">Pseudomonas piscis</name>
    <dbReference type="NCBI Taxonomy" id="2614538"/>
    <lineage>
        <taxon>Bacteria</taxon>
        <taxon>Pseudomonadati</taxon>
        <taxon>Pseudomonadota</taxon>
        <taxon>Gammaproteobacteria</taxon>
        <taxon>Pseudomonadales</taxon>
        <taxon>Pseudomonadaceae</taxon>
        <taxon>Pseudomonas</taxon>
    </lineage>
</organism>
<feature type="region of interest" description="Disordered" evidence="14">
    <location>
        <begin position="356"/>
        <end position="377"/>
    </location>
</feature>
<evidence type="ECO:0000313" key="16">
    <source>
        <dbReference type="EMBL" id="MQA56228.1"/>
    </source>
</evidence>
<dbReference type="InterPro" id="IPR036217">
    <property type="entry name" value="MethylDNA_cys_MeTrfase_DNAb"/>
</dbReference>
<dbReference type="GO" id="GO:0043565">
    <property type="term" value="F:sequence-specific DNA binding"/>
    <property type="evidence" value="ECO:0007669"/>
    <property type="project" value="InterPro"/>
</dbReference>
<feature type="active site" description="Nucleophile; methyl group acceptor from either O6-methylguanine or O4-methylthymine" evidence="12">
    <location>
        <position position="323"/>
    </location>
</feature>
<evidence type="ECO:0000256" key="10">
    <source>
        <dbReference type="ARBA" id="ARBA00023204"/>
    </source>
</evidence>
<evidence type="ECO:0000256" key="2">
    <source>
        <dbReference type="ARBA" id="ARBA00008711"/>
    </source>
</evidence>
<evidence type="ECO:0000256" key="8">
    <source>
        <dbReference type="ARBA" id="ARBA00023159"/>
    </source>
</evidence>
<dbReference type="RefSeq" id="WP_152899034.1">
    <property type="nucleotide sequence ID" value="NZ_WHUV01000004.1"/>
</dbReference>
<evidence type="ECO:0000256" key="13">
    <source>
        <dbReference type="PIRSR" id="PIRSR000409-3"/>
    </source>
</evidence>
<dbReference type="SUPFAM" id="SSF53155">
    <property type="entry name" value="Methylated DNA-protein cysteine methyltransferase domain"/>
    <property type="match status" value="1"/>
</dbReference>
<dbReference type="SMART" id="SM00342">
    <property type="entry name" value="HTH_ARAC"/>
    <property type="match status" value="1"/>
</dbReference>
<dbReference type="PIRSF" id="PIRSF000409">
    <property type="entry name" value="Ada"/>
    <property type="match status" value="1"/>
</dbReference>
<comment type="catalytic activity">
    <reaction evidence="11">
        <text>a 6-O-methyl-2'-deoxyguanosine in DNA + L-cysteinyl-[protein] = S-methyl-L-cysteinyl-[protein] + a 2'-deoxyguanosine in DNA</text>
        <dbReference type="Rhea" id="RHEA:24000"/>
        <dbReference type="Rhea" id="RHEA-COMP:10131"/>
        <dbReference type="Rhea" id="RHEA-COMP:10132"/>
        <dbReference type="Rhea" id="RHEA-COMP:11367"/>
        <dbReference type="Rhea" id="RHEA-COMP:11368"/>
        <dbReference type="ChEBI" id="CHEBI:29950"/>
        <dbReference type="ChEBI" id="CHEBI:82612"/>
        <dbReference type="ChEBI" id="CHEBI:85445"/>
        <dbReference type="ChEBI" id="CHEBI:85448"/>
        <dbReference type="EC" id="2.1.1.63"/>
    </reaction>
</comment>
<evidence type="ECO:0000256" key="12">
    <source>
        <dbReference type="PIRSR" id="PIRSR000409-1"/>
    </source>
</evidence>
<dbReference type="Pfam" id="PF01035">
    <property type="entry name" value="DNA_binding_1"/>
    <property type="match status" value="1"/>
</dbReference>
<feature type="active site" description="Nucleophile; methyl group acceptor from methylphosphotriester" evidence="12">
    <location>
        <position position="42"/>
    </location>
</feature>
<dbReference type="InterPro" id="IPR009057">
    <property type="entry name" value="Homeodomain-like_sf"/>
</dbReference>
<reference evidence="16 17" key="1">
    <citation type="submission" date="2019-10" db="EMBL/GenBank/DDBJ databases">
        <title>Pseudomonas dajingensis sp. nov., isolated from the profound head ulcers of farmed Murray cod (Maccullochella peelii peelii).</title>
        <authorList>
            <person name="Liu Y."/>
        </authorList>
    </citation>
    <scope>NUCLEOTIDE SEQUENCE [LARGE SCALE GENOMIC DNA]</scope>
    <source>
        <strain evidence="16 17">MC042</strain>
    </source>
</reference>
<dbReference type="GO" id="GO:0003700">
    <property type="term" value="F:DNA-binding transcription factor activity"/>
    <property type="evidence" value="ECO:0007669"/>
    <property type="project" value="InterPro"/>
</dbReference>
<dbReference type="GO" id="GO:0003908">
    <property type="term" value="F:methylated-DNA-[protein]-cysteine S-methyltransferase activity"/>
    <property type="evidence" value="ECO:0007669"/>
    <property type="project" value="UniProtKB-EC"/>
</dbReference>
<evidence type="ECO:0000313" key="17">
    <source>
        <dbReference type="Proteomes" id="UP000486534"/>
    </source>
</evidence>
<dbReference type="SUPFAM" id="SSF46689">
    <property type="entry name" value="Homeodomain-like"/>
    <property type="match status" value="1"/>
</dbReference>
<feature type="binding site" evidence="13">
    <location>
        <position position="73"/>
    </location>
    <ligand>
        <name>Zn(2+)</name>
        <dbReference type="ChEBI" id="CHEBI:29105"/>
    </ligand>
</feature>
<evidence type="ECO:0000256" key="1">
    <source>
        <dbReference type="ARBA" id="ARBA00001286"/>
    </source>
</evidence>
<dbReference type="CDD" id="cd06445">
    <property type="entry name" value="ATase"/>
    <property type="match status" value="1"/>
</dbReference>
<evidence type="ECO:0000256" key="14">
    <source>
        <dbReference type="SAM" id="MobiDB-lite"/>
    </source>
</evidence>